<evidence type="ECO:0000313" key="3">
    <source>
        <dbReference type="Proteomes" id="UP000272025"/>
    </source>
</evidence>
<keyword evidence="1" id="KW-0472">Membrane</keyword>
<accession>A0A3N2PS89</accession>
<evidence type="ECO:0000313" key="2">
    <source>
        <dbReference type="EMBL" id="ROT37348.1"/>
    </source>
</evidence>
<proteinExistence type="predicted"/>
<dbReference type="GeneID" id="39575636"/>
<reference evidence="2 3" key="1">
    <citation type="journal article" date="2018" name="Mol. Ecol.">
        <title>The obligate alkalophilic soda-lake fungus Sodiomyces alkalinus has shifted to a protein diet.</title>
        <authorList>
            <person name="Grum-Grzhimaylo A.A."/>
            <person name="Falkoski D.L."/>
            <person name="van den Heuvel J."/>
            <person name="Valero-Jimenez C.A."/>
            <person name="Min B."/>
            <person name="Choi I.G."/>
            <person name="Lipzen A."/>
            <person name="Daum C.G."/>
            <person name="Aanen D.K."/>
            <person name="Tsang A."/>
            <person name="Henrissat B."/>
            <person name="Bilanenko E.N."/>
            <person name="de Vries R.P."/>
            <person name="van Kan J.A.L."/>
            <person name="Grigoriev I.V."/>
            <person name="Debets A.J.M."/>
        </authorList>
    </citation>
    <scope>NUCLEOTIDE SEQUENCE [LARGE SCALE GENOMIC DNA]</scope>
    <source>
        <strain evidence="2 3">F11</strain>
    </source>
</reference>
<sequence>MPADPSPQVGANRGAVNIERWLRISPSIVHQSINPSPLIPLLITLPTVLFLAIPLRECGRRLNGTFLPSCFSR</sequence>
<protein>
    <submittedName>
        <fullName evidence="2">Uncharacterized protein</fullName>
    </submittedName>
</protein>
<dbReference type="AlphaFoldDB" id="A0A3N2PS89"/>
<name>A0A3N2PS89_SODAK</name>
<feature type="transmembrane region" description="Helical" evidence="1">
    <location>
        <begin position="38"/>
        <end position="55"/>
    </location>
</feature>
<dbReference type="EMBL" id="ML119057">
    <property type="protein sequence ID" value="ROT37348.1"/>
    <property type="molecule type" value="Genomic_DNA"/>
</dbReference>
<keyword evidence="1" id="KW-0812">Transmembrane</keyword>
<keyword evidence="3" id="KW-1185">Reference proteome</keyword>
<gene>
    <name evidence="2" type="ORF">SODALDRAFT_194805</name>
</gene>
<dbReference type="RefSeq" id="XP_028465154.1">
    <property type="nucleotide sequence ID" value="XM_028607158.1"/>
</dbReference>
<evidence type="ECO:0000256" key="1">
    <source>
        <dbReference type="SAM" id="Phobius"/>
    </source>
</evidence>
<dbReference type="OrthoDB" id="3437960at2759"/>
<keyword evidence="1" id="KW-1133">Transmembrane helix</keyword>
<organism evidence="2 3">
    <name type="scientific">Sodiomyces alkalinus (strain CBS 110278 / VKM F-3762 / F11)</name>
    <name type="common">Alkaliphilic filamentous fungus</name>
    <dbReference type="NCBI Taxonomy" id="1314773"/>
    <lineage>
        <taxon>Eukaryota</taxon>
        <taxon>Fungi</taxon>
        <taxon>Dikarya</taxon>
        <taxon>Ascomycota</taxon>
        <taxon>Pezizomycotina</taxon>
        <taxon>Sordariomycetes</taxon>
        <taxon>Hypocreomycetidae</taxon>
        <taxon>Glomerellales</taxon>
        <taxon>Plectosphaerellaceae</taxon>
        <taxon>Sodiomyces</taxon>
    </lineage>
</organism>
<dbReference type="Proteomes" id="UP000272025">
    <property type="component" value="Unassembled WGS sequence"/>
</dbReference>